<dbReference type="GO" id="GO:0008374">
    <property type="term" value="F:O-acyltransferase activity"/>
    <property type="evidence" value="ECO:0007669"/>
    <property type="project" value="TreeGrafter"/>
</dbReference>
<accession>A0AAW7THQ7</accession>
<evidence type="ECO:0000313" key="6">
    <source>
        <dbReference type="Proteomes" id="UP001176117"/>
    </source>
</evidence>
<protein>
    <submittedName>
        <fullName evidence="5">Sugar O-acetyltransferase</fullName>
    </submittedName>
</protein>
<gene>
    <name evidence="5" type="ORF">NBU54_11700</name>
</gene>
<dbReference type="GO" id="GO:0005829">
    <property type="term" value="C:cytosol"/>
    <property type="evidence" value="ECO:0007669"/>
    <property type="project" value="TreeGrafter"/>
</dbReference>
<dbReference type="SUPFAM" id="SSF51161">
    <property type="entry name" value="Trimeric LpxA-like enzymes"/>
    <property type="match status" value="1"/>
</dbReference>
<dbReference type="EMBL" id="JAMOGB010000011">
    <property type="protein sequence ID" value="MDO0878333.1"/>
    <property type="molecule type" value="Genomic_DNA"/>
</dbReference>
<comment type="caution">
    <text evidence="5">The sequence shown here is derived from an EMBL/GenBank/DDBJ whole genome shotgun (WGS) entry which is preliminary data.</text>
</comment>
<dbReference type="Pfam" id="PF00132">
    <property type="entry name" value="Hexapep"/>
    <property type="match status" value="1"/>
</dbReference>
<evidence type="ECO:0000256" key="1">
    <source>
        <dbReference type="ARBA" id="ARBA00007274"/>
    </source>
</evidence>
<name>A0AAW7THQ7_9BACL</name>
<keyword evidence="2" id="KW-0808">Transferase</keyword>
<sequence length="186" mass="20614">MKSEKEKMLSGQLYRATDPELLKEREHARRLTRLFNQTLETEHERRVSLLKELFGSTGENLYIEPPFYCDYGYNIYVGENFFANFHCVFLDVCHIHIGDNCLIGPGVHIYTATHPIDPTERISGLEYGAPVSIGDHVWIGGGAIINPGVKIGNNVVIASGAVVTKDVPDHVVVGGNPAKVIKQLNV</sequence>
<evidence type="ECO:0000256" key="3">
    <source>
        <dbReference type="ARBA" id="ARBA00022737"/>
    </source>
</evidence>
<reference evidence="5" key="1">
    <citation type="submission" date="2022-05" db="EMBL/GenBank/DDBJ databases">
        <title>Genome-based reclassification of Anoxybacillus salavatliensis Cihan et al. as a later heterotypic synonym of Anoxybacillus gonensis Belduz et al. 2003.</title>
        <authorList>
            <person name="Inan Bektas K."/>
            <person name="Guler H.I."/>
            <person name="Belduz A.O."/>
            <person name="Canakci S."/>
        </authorList>
    </citation>
    <scope>NUCLEOTIDE SEQUENCE</scope>
    <source>
        <strain evidence="5">NCIMB 13933</strain>
    </source>
</reference>
<comment type="similarity">
    <text evidence="1">Belongs to the transferase hexapeptide repeat family.</text>
</comment>
<dbReference type="GO" id="GO:0016407">
    <property type="term" value="F:acetyltransferase activity"/>
    <property type="evidence" value="ECO:0007669"/>
    <property type="project" value="InterPro"/>
</dbReference>
<dbReference type="Pfam" id="PF12464">
    <property type="entry name" value="Mac"/>
    <property type="match status" value="1"/>
</dbReference>
<proteinExistence type="inferred from homology"/>
<dbReference type="InterPro" id="IPR001451">
    <property type="entry name" value="Hexapep"/>
</dbReference>
<dbReference type="Proteomes" id="UP001176117">
    <property type="component" value="Unassembled WGS sequence"/>
</dbReference>
<keyword evidence="6" id="KW-1185">Reference proteome</keyword>
<dbReference type="FunFam" id="2.160.10.10:FF:000008">
    <property type="entry name" value="Maltose O-acetyltransferase"/>
    <property type="match status" value="1"/>
</dbReference>
<keyword evidence="3" id="KW-0677">Repeat</keyword>
<dbReference type="InterPro" id="IPR024688">
    <property type="entry name" value="Mac_dom"/>
</dbReference>
<feature type="domain" description="Maltose/galactoside acetyltransferase" evidence="4">
    <location>
        <begin position="5"/>
        <end position="59"/>
    </location>
</feature>
<dbReference type="InterPro" id="IPR018357">
    <property type="entry name" value="Hexapep_transf_CS"/>
</dbReference>
<dbReference type="InterPro" id="IPR011004">
    <property type="entry name" value="Trimer_LpxA-like_sf"/>
</dbReference>
<evidence type="ECO:0000259" key="4">
    <source>
        <dbReference type="SMART" id="SM01266"/>
    </source>
</evidence>
<dbReference type="RefSeq" id="WP_035067640.1">
    <property type="nucleotide sequence ID" value="NZ_CP012152.1"/>
</dbReference>
<organism evidence="5 6">
    <name type="scientific">Anoxybacillus gonensis</name>
    <dbReference type="NCBI Taxonomy" id="198467"/>
    <lineage>
        <taxon>Bacteria</taxon>
        <taxon>Bacillati</taxon>
        <taxon>Bacillota</taxon>
        <taxon>Bacilli</taxon>
        <taxon>Bacillales</taxon>
        <taxon>Anoxybacillaceae</taxon>
        <taxon>Anoxybacillus</taxon>
    </lineage>
</organism>
<evidence type="ECO:0000313" key="5">
    <source>
        <dbReference type="EMBL" id="MDO0878333.1"/>
    </source>
</evidence>
<dbReference type="PANTHER" id="PTHR23416">
    <property type="entry name" value="SIALIC ACID SYNTHASE-RELATED"/>
    <property type="match status" value="1"/>
</dbReference>
<dbReference type="PROSITE" id="PS00101">
    <property type="entry name" value="HEXAPEP_TRANSFERASES"/>
    <property type="match status" value="1"/>
</dbReference>
<dbReference type="SMART" id="SM01266">
    <property type="entry name" value="Mac"/>
    <property type="match status" value="1"/>
</dbReference>
<dbReference type="AlphaFoldDB" id="A0AAW7THQ7"/>
<evidence type="ECO:0000256" key="2">
    <source>
        <dbReference type="ARBA" id="ARBA00022679"/>
    </source>
</evidence>
<dbReference type="PANTHER" id="PTHR23416:SF23">
    <property type="entry name" value="ACETYLTRANSFERASE C18B11.09C-RELATED"/>
    <property type="match status" value="1"/>
</dbReference>
<dbReference type="KEGG" id="agn:AFK25_08480"/>
<dbReference type="Pfam" id="PF14602">
    <property type="entry name" value="Hexapep_2"/>
    <property type="match status" value="1"/>
</dbReference>
<dbReference type="Gene3D" id="2.160.10.10">
    <property type="entry name" value="Hexapeptide repeat proteins"/>
    <property type="match status" value="1"/>
</dbReference>
<dbReference type="InterPro" id="IPR051159">
    <property type="entry name" value="Hexapeptide_acetyltransf"/>
</dbReference>
<dbReference type="CDD" id="cd03357">
    <property type="entry name" value="LbH_MAT_GAT"/>
    <property type="match status" value="1"/>
</dbReference>